<reference evidence="2" key="1">
    <citation type="submission" date="2020-10" db="EMBL/GenBank/DDBJ databases">
        <authorList>
            <person name="Gilroy R."/>
        </authorList>
    </citation>
    <scope>NUCLEOTIDE SEQUENCE</scope>
    <source>
        <strain evidence="2">10037</strain>
    </source>
</reference>
<protein>
    <recommendedName>
        <fullName evidence="4">PpiC domain-containing protein</fullName>
    </recommendedName>
</protein>
<organism evidence="2 3">
    <name type="scientific">Candidatus Merdivivens pullistercoris</name>
    <dbReference type="NCBI Taxonomy" id="2840873"/>
    <lineage>
        <taxon>Bacteria</taxon>
        <taxon>Pseudomonadati</taxon>
        <taxon>Bacteroidota</taxon>
        <taxon>Bacteroidia</taxon>
        <taxon>Bacteroidales</taxon>
        <taxon>Muribaculaceae</taxon>
        <taxon>Muribaculaceae incertae sedis</taxon>
        <taxon>Candidatus Merdivivens</taxon>
    </lineage>
</organism>
<name>A0A9D9N9P7_9BACT</name>
<reference evidence="2" key="2">
    <citation type="journal article" date="2021" name="PeerJ">
        <title>Extensive microbial diversity within the chicken gut microbiome revealed by metagenomics and culture.</title>
        <authorList>
            <person name="Gilroy R."/>
            <person name="Ravi A."/>
            <person name="Getino M."/>
            <person name="Pursley I."/>
            <person name="Horton D.L."/>
            <person name="Alikhan N.F."/>
            <person name="Baker D."/>
            <person name="Gharbi K."/>
            <person name="Hall N."/>
            <person name="Watson M."/>
            <person name="Adriaenssens E.M."/>
            <person name="Foster-Nyarko E."/>
            <person name="Jarju S."/>
            <person name="Secka A."/>
            <person name="Antonio M."/>
            <person name="Oren A."/>
            <person name="Chaudhuri R.R."/>
            <person name="La Ragione R."/>
            <person name="Hildebrand F."/>
            <person name="Pallen M.J."/>
        </authorList>
    </citation>
    <scope>NUCLEOTIDE SEQUENCE</scope>
    <source>
        <strain evidence="2">10037</strain>
    </source>
</reference>
<feature type="chain" id="PRO_5039593724" description="PpiC domain-containing protein" evidence="1">
    <location>
        <begin position="19"/>
        <end position="276"/>
    </location>
</feature>
<feature type="signal peptide" evidence="1">
    <location>
        <begin position="1"/>
        <end position="18"/>
    </location>
</feature>
<dbReference type="Proteomes" id="UP000823597">
    <property type="component" value="Unassembled WGS sequence"/>
</dbReference>
<evidence type="ECO:0000313" key="2">
    <source>
        <dbReference type="EMBL" id="MBO8465648.1"/>
    </source>
</evidence>
<evidence type="ECO:0008006" key="4">
    <source>
        <dbReference type="Google" id="ProtNLM"/>
    </source>
</evidence>
<evidence type="ECO:0000256" key="1">
    <source>
        <dbReference type="SAM" id="SignalP"/>
    </source>
</evidence>
<dbReference type="EMBL" id="JADIME010000071">
    <property type="protein sequence ID" value="MBO8465648.1"/>
    <property type="molecule type" value="Genomic_DNA"/>
</dbReference>
<comment type="caution">
    <text evidence="2">The sequence shown here is derived from an EMBL/GenBank/DDBJ whole genome shotgun (WGS) entry which is preliminary data.</text>
</comment>
<gene>
    <name evidence="2" type="ORF">IAB93_06605</name>
</gene>
<keyword evidence="1" id="KW-0732">Signal</keyword>
<sequence>MFRFLFAAVALIMPVSCAFVDSVLSSGEGEEAARVGKAVLYESEVARIVPPGLEGRDSALMAERIIDKWRLEQLLLEKAESELPSSEKDVSAELEAYRKSLLIYRYERMYVESRLDTAVTAMDIEEYYRENGTFFRTSSMLVRGYFVKINSDSPNLPQLRHTMGNMASGNVPETESLSAKVSYGYRNFYDYWMPLSDFVQDFGTDINTLERMASSSDVIEYSNDGMTVILRIWDRIPKGEIAPLDFCENAVRERILNVRKKELLDNLERDLLMGSA</sequence>
<proteinExistence type="predicted"/>
<accession>A0A9D9N9P7</accession>
<dbReference type="AlphaFoldDB" id="A0A9D9N9P7"/>
<evidence type="ECO:0000313" key="3">
    <source>
        <dbReference type="Proteomes" id="UP000823597"/>
    </source>
</evidence>